<accession>A0A6P1T5Z4</accession>
<keyword evidence="9" id="KW-1185">Reference proteome</keyword>
<dbReference type="PRINTS" id="PR00996">
    <property type="entry name" value="CHERMTFRASE"/>
</dbReference>
<sequence>MSSSAVRKSTDFEAGGPAGTLSEKDFQHVARRIYDLAGIVLEPQKKQMIHARLSRRLRATGISDFPAYLEFLESGKDKSEQQEFINAITTNLTSFFRENHHFDHFRQHVLPASLQSPDRRLRVWSAGCSSGEEPYSIALTILAACPEPPSDFRILATDLDTRVLDKAATGLYSADKAGDALSAYQRYARKQDDGQTILIQPQARNLISFLQLNLMQPWPMKGSFDAIFCRNVLIYFDPETKSRLVNRFAKIIRPEGFLYLGHSESILGDHPAFENLGQTTYRRRAT</sequence>
<feature type="binding site" evidence="6">
    <location>
        <position position="133"/>
    </location>
    <ligand>
        <name>S-adenosyl-L-methionine</name>
        <dbReference type="ChEBI" id="CHEBI:59789"/>
    </ligand>
</feature>
<dbReference type="GO" id="GO:0008983">
    <property type="term" value="F:protein-glutamate O-methyltransferase activity"/>
    <property type="evidence" value="ECO:0007669"/>
    <property type="project" value="UniProtKB-EC"/>
</dbReference>
<dbReference type="InterPro" id="IPR050903">
    <property type="entry name" value="Bact_Chemotaxis_MeTrfase"/>
</dbReference>
<comment type="function">
    <text evidence="5">Methylation of the membrane-bound methyl-accepting chemotaxis proteins (MCP) to form gamma-glutamyl methyl ester residues in MCP.</text>
</comment>
<dbReference type="KEGG" id="amaq:GO499_17700"/>
<dbReference type="InterPro" id="IPR026024">
    <property type="entry name" value="Chemotaxis_MeTrfase_CheR"/>
</dbReference>
<dbReference type="AlphaFoldDB" id="A0A6P1T5Z4"/>
<evidence type="ECO:0000313" key="9">
    <source>
        <dbReference type="Proteomes" id="UP000464495"/>
    </source>
</evidence>
<organism evidence="8 9">
    <name type="scientific">Algicella marina</name>
    <dbReference type="NCBI Taxonomy" id="2683284"/>
    <lineage>
        <taxon>Bacteria</taxon>
        <taxon>Pseudomonadati</taxon>
        <taxon>Pseudomonadota</taxon>
        <taxon>Alphaproteobacteria</taxon>
        <taxon>Rhodobacterales</taxon>
        <taxon>Paracoccaceae</taxon>
        <taxon>Algicella</taxon>
    </lineage>
</organism>
<feature type="binding site" evidence="6">
    <location>
        <position position="91"/>
    </location>
    <ligand>
        <name>S-adenosyl-L-methionine</name>
        <dbReference type="ChEBI" id="CHEBI:59789"/>
    </ligand>
</feature>
<dbReference type="EC" id="2.1.1.80" evidence="5"/>
<evidence type="ECO:0000313" key="8">
    <source>
        <dbReference type="EMBL" id="QHQ36886.1"/>
    </source>
</evidence>
<reference evidence="8 9" key="1">
    <citation type="submission" date="2019-12" db="EMBL/GenBank/DDBJ databases">
        <title>Complete genome sequence of Algicella marina strain 9Alg 56(T) isolated from the red alga Tichocarpus crinitus.</title>
        <authorList>
            <person name="Kim S.-G."/>
            <person name="Nedashkovskaya O.I."/>
        </authorList>
    </citation>
    <scope>NUCLEOTIDE SEQUENCE [LARGE SCALE GENOMIC DNA]</scope>
    <source>
        <strain evidence="8 9">9Alg 56</strain>
    </source>
</reference>
<dbReference type="PIRSF" id="PIRSF000410">
    <property type="entry name" value="CheR"/>
    <property type="match status" value="1"/>
</dbReference>
<keyword evidence="2 5" id="KW-0489">Methyltransferase</keyword>
<evidence type="ECO:0000256" key="5">
    <source>
        <dbReference type="PIRNR" id="PIRNR000410"/>
    </source>
</evidence>
<feature type="domain" description="CheR-type methyltransferase" evidence="7">
    <location>
        <begin position="20"/>
        <end position="286"/>
    </location>
</feature>
<evidence type="ECO:0000256" key="4">
    <source>
        <dbReference type="ARBA" id="ARBA00022691"/>
    </source>
</evidence>
<dbReference type="Pfam" id="PF03705">
    <property type="entry name" value="CheR_N"/>
    <property type="match status" value="1"/>
</dbReference>
<dbReference type="PANTHER" id="PTHR24422:SF19">
    <property type="entry name" value="CHEMOTAXIS PROTEIN METHYLTRANSFERASE"/>
    <property type="match status" value="1"/>
</dbReference>
<dbReference type="PANTHER" id="PTHR24422">
    <property type="entry name" value="CHEMOTAXIS PROTEIN METHYLTRANSFERASE"/>
    <property type="match status" value="1"/>
</dbReference>
<dbReference type="InterPro" id="IPR000780">
    <property type="entry name" value="CheR_MeTrfase"/>
</dbReference>
<dbReference type="Gene3D" id="1.10.155.10">
    <property type="entry name" value="Chemotaxis receptor methyltransferase CheR, N-terminal domain"/>
    <property type="match status" value="1"/>
</dbReference>
<dbReference type="InterPro" id="IPR022641">
    <property type="entry name" value="CheR_N"/>
</dbReference>
<dbReference type="InterPro" id="IPR029063">
    <property type="entry name" value="SAM-dependent_MTases_sf"/>
</dbReference>
<dbReference type="InterPro" id="IPR022642">
    <property type="entry name" value="CheR_C"/>
</dbReference>
<feature type="binding site" evidence="6">
    <location>
        <position position="93"/>
    </location>
    <ligand>
        <name>S-adenosyl-L-methionine</name>
        <dbReference type="ChEBI" id="CHEBI:59789"/>
    </ligand>
</feature>
<keyword evidence="3 5" id="KW-0808">Transferase</keyword>
<feature type="binding site" evidence="6">
    <location>
        <begin position="230"/>
        <end position="231"/>
    </location>
    <ligand>
        <name>S-adenosyl-L-methionine</name>
        <dbReference type="ChEBI" id="CHEBI:59789"/>
    </ligand>
</feature>
<dbReference type="RefSeq" id="WP_161863430.1">
    <property type="nucleotide sequence ID" value="NZ_CP046620.1"/>
</dbReference>
<evidence type="ECO:0000256" key="3">
    <source>
        <dbReference type="ARBA" id="ARBA00022679"/>
    </source>
</evidence>
<dbReference type="EMBL" id="CP046620">
    <property type="protein sequence ID" value="QHQ36886.1"/>
    <property type="molecule type" value="Genomic_DNA"/>
</dbReference>
<feature type="binding site" evidence="6">
    <location>
        <position position="158"/>
    </location>
    <ligand>
        <name>S-adenosyl-L-methionine</name>
        <dbReference type="ChEBI" id="CHEBI:59789"/>
    </ligand>
</feature>
<evidence type="ECO:0000256" key="2">
    <source>
        <dbReference type="ARBA" id="ARBA00022603"/>
    </source>
</evidence>
<comment type="catalytic activity">
    <reaction evidence="1 5">
        <text>L-glutamyl-[protein] + S-adenosyl-L-methionine = [protein]-L-glutamate 5-O-methyl ester + S-adenosyl-L-homocysteine</text>
        <dbReference type="Rhea" id="RHEA:24452"/>
        <dbReference type="Rhea" id="RHEA-COMP:10208"/>
        <dbReference type="Rhea" id="RHEA-COMP:10311"/>
        <dbReference type="ChEBI" id="CHEBI:29973"/>
        <dbReference type="ChEBI" id="CHEBI:57856"/>
        <dbReference type="ChEBI" id="CHEBI:59789"/>
        <dbReference type="ChEBI" id="CHEBI:82795"/>
        <dbReference type="EC" id="2.1.1.80"/>
    </reaction>
</comment>
<dbReference type="SUPFAM" id="SSF47757">
    <property type="entry name" value="Chemotaxis receptor methyltransferase CheR, N-terminal domain"/>
    <property type="match status" value="1"/>
</dbReference>
<dbReference type="InterPro" id="IPR036804">
    <property type="entry name" value="CheR_N_sf"/>
</dbReference>
<feature type="binding site" evidence="6">
    <location>
        <position position="97"/>
    </location>
    <ligand>
        <name>S-adenosyl-L-methionine</name>
        <dbReference type="ChEBI" id="CHEBI:59789"/>
    </ligand>
</feature>
<evidence type="ECO:0000259" key="7">
    <source>
        <dbReference type="PROSITE" id="PS50123"/>
    </source>
</evidence>
<dbReference type="Gene3D" id="3.40.50.150">
    <property type="entry name" value="Vaccinia Virus protein VP39"/>
    <property type="match status" value="1"/>
</dbReference>
<evidence type="ECO:0000256" key="6">
    <source>
        <dbReference type="PIRSR" id="PIRSR000410-1"/>
    </source>
</evidence>
<gene>
    <name evidence="8" type="ORF">GO499_17700</name>
</gene>
<proteinExistence type="predicted"/>
<dbReference type="CDD" id="cd02440">
    <property type="entry name" value="AdoMet_MTases"/>
    <property type="match status" value="1"/>
</dbReference>
<dbReference type="SUPFAM" id="SSF53335">
    <property type="entry name" value="S-adenosyl-L-methionine-dependent methyltransferases"/>
    <property type="match status" value="1"/>
</dbReference>
<dbReference type="SMART" id="SM00138">
    <property type="entry name" value="MeTrc"/>
    <property type="match status" value="1"/>
</dbReference>
<dbReference type="GO" id="GO:0032259">
    <property type="term" value="P:methylation"/>
    <property type="evidence" value="ECO:0007669"/>
    <property type="project" value="UniProtKB-KW"/>
</dbReference>
<protein>
    <recommendedName>
        <fullName evidence="5">Chemotaxis protein methyltransferase</fullName>
        <ecNumber evidence="5">2.1.1.80</ecNumber>
    </recommendedName>
</protein>
<dbReference type="Proteomes" id="UP000464495">
    <property type="component" value="Chromosome"/>
</dbReference>
<dbReference type="Pfam" id="PF01739">
    <property type="entry name" value="CheR"/>
    <property type="match status" value="1"/>
</dbReference>
<name>A0A6P1T5Z4_9RHOB</name>
<dbReference type="PROSITE" id="PS50123">
    <property type="entry name" value="CHER"/>
    <property type="match status" value="1"/>
</dbReference>
<keyword evidence="4 5" id="KW-0949">S-adenosyl-L-methionine</keyword>
<evidence type="ECO:0000256" key="1">
    <source>
        <dbReference type="ARBA" id="ARBA00001541"/>
    </source>
</evidence>
<feature type="binding site" evidence="6">
    <location>
        <begin position="213"/>
        <end position="214"/>
    </location>
    <ligand>
        <name>S-adenosyl-L-methionine</name>
        <dbReference type="ChEBI" id="CHEBI:59789"/>
    </ligand>
</feature>